<comment type="caution">
    <text evidence="3">The sequence shown here is derived from an EMBL/GenBank/DDBJ whole genome shotgun (WGS) entry which is preliminary data.</text>
</comment>
<feature type="compositionally biased region" description="Low complexity" evidence="1">
    <location>
        <begin position="411"/>
        <end position="420"/>
    </location>
</feature>
<keyword evidence="4" id="KW-1185">Reference proteome</keyword>
<dbReference type="Proteomes" id="UP000652013">
    <property type="component" value="Unassembled WGS sequence"/>
</dbReference>
<feature type="region of interest" description="Disordered" evidence="1">
    <location>
        <begin position="397"/>
        <end position="472"/>
    </location>
</feature>
<keyword evidence="2" id="KW-1133">Transmembrane helix</keyword>
<keyword evidence="2" id="KW-0812">Transmembrane</keyword>
<evidence type="ECO:0000256" key="1">
    <source>
        <dbReference type="SAM" id="MobiDB-lite"/>
    </source>
</evidence>
<reference evidence="3" key="1">
    <citation type="submission" date="2021-01" db="EMBL/GenBank/DDBJ databases">
        <title>Whole genome shotgun sequence of Spirilliplanes yamanashiensis NBRC 15828.</title>
        <authorList>
            <person name="Komaki H."/>
            <person name="Tamura T."/>
        </authorList>
    </citation>
    <scope>NUCLEOTIDE SEQUENCE</scope>
    <source>
        <strain evidence="3">NBRC 15828</strain>
    </source>
</reference>
<proteinExistence type="predicted"/>
<dbReference type="EMBL" id="BOOY01000041">
    <property type="protein sequence ID" value="GIJ06370.1"/>
    <property type="molecule type" value="Genomic_DNA"/>
</dbReference>
<feature type="transmembrane region" description="Helical" evidence="2">
    <location>
        <begin position="76"/>
        <end position="96"/>
    </location>
</feature>
<dbReference type="AlphaFoldDB" id="A0A8J3YER7"/>
<keyword evidence="2" id="KW-0472">Membrane</keyword>
<feature type="compositionally biased region" description="Polar residues" evidence="1">
    <location>
        <begin position="451"/>
        <end position="460"/>
    </location>
</feature>
<organism evidence="3 4">
    <name type="scientific">Spirilliplanes yamanashiensis</name>
    <dbReference type="NCBI Taxonomy" id="42233"/>
    <lineage>
        <taxon>Bacteria</taxon>
        <taxon>Bacillati</taxon>
        <taxon>Actinomycetota</taxon>
        <taxon>Actinomycetes</taxon>
        <taxon>Micromonosporales</taxon>
        <taxon>Micromonosporaceae</taxon>
        <taxon>Spirilliplanes</taxon>
    </lineage>
</organism>
<evidence type="ECO:0000256" key="2">
    <source>
        <dbReference type="SAM" id="Phobius"/>
    </source>
</evidence>
<sequence>MSALAEAPAAEPCGWANPLACAGDVVGGVAGGVAGSAWEAVCRSFADAAVSLLEFFANGFVTIGSVDLQSPGVRDVYATSLGLAALVAVFLLLVQIARTAMTHEGSALAYGLVGLGKAALAFMVTLTVGGVALVAADEVTAFIVNRAFGSSEGLRDKLAGLFAVAPTTSPSLLLILAIVCILLVVVLWFELLLRNAALVALIATSPIAAAGQISETTKAWWPKLVGATIQLIVLKPVIALVFALGLNVTGGARDVATLLSGLVVLLLAALAWPAIARFFTFASVQMGGGMGLAGLLGAGSNAANARNGMPVGADPNQFSQTAEARTMGAHAGRAGGAAGTSSGGVGGASGGAAAGGAAAATGGAAVAVFAAKAVLDTAQKGANALVGKSEQMAGHAGLDRANPHANPAGYPRHAAPAWPARHGDPPPPPAHEPAHGDDDDPPPPVPPPTGSSPVQHQRAPQAQAVEQERERD</sequence>
<accession>A0A8J3YER7</accession>
<feature type="region of interest" description="Disordered" evidence="1">
    <location>
        <begin position="323"/>
        <end position="349"/>
    </location>
</feature>
<feature type="compositionally biased region" description="Gly residues" evidence="1">
    <location>
        <begin position="333"/>
        <end position="349"/>
    </location>
</feature>
<protein>
    <recommendedName>
        <fullName evidence="5">TrbL/VirB6 plasmid conjugal transfer protein</fullName>
    </recommendedName>
</protein>
<feature type="transmembrane region" description="Helical" evidence="2">
    <location>
        <begin position="171"/>
        <end position="189"/>
    </location>
</feature>
<name>A0A8J3YER7_9ACTN</name>
<gene>
    <name evidence="3" type="ORF">Sya03_57220</name>
</gene>
<evidence type="ECO:0000313" key="4">
    <source>
        <dbReference type="Proteomes" id="UP000652013"/>
    </source>
</evidence>
<feature type="transmembrane region" description="Helical" evidence="2">
    <location>
        <begin position="196"/>
        <end position="213"/>
    </location>
</feature>
<feature type="transmembrane region" description="Helical" evidence="2">
    <location>
        <begin position="255"/>
        <end position="272"/>
    </location>
</feature>
<feature type="transmembrane region" description="Helical" evidence="2">
    <location>
        <begin position="225"/>
        <end position="248"/>
    </location>
</feature>
<dbReference type="RefSeq" id="WP_203941553.1">
    <property type="nucleotide sequence ID" value="NZ_BAAAGJ010000013.1"/>
</dbReference>
<evidence type="ECO:0000313" key="3">
    <source>
        <dbReference type="EMBL" id="GIJ06370.1"/>
    </source>
</evidence>
<feature type="transmembrane region" description="Helical" evidence="2">
    <location>
        <begin position="108"/>
        <end position="136"/>
    </location>
</feature>
<evidence type="ECO:0008006" key="5">
    <source>
        <dbReference type="Google" id="ProtNLM"/>
    </source>
</evidence>